<feature type="transmembrane region" description="Helical" evidence="6">
    <location>
        <begin position="243"/>
        <end position="267"/>
    </location>
</feature>
<feature type="transmembrane region" description="Helical" evidence="6">
    <location>
        <begin position="58"/>
        <end position="79"/>
    </location>
</feature>
<dbReference type="GO" id="GO:0005886">
    <property type="term" value="C:plasma membrane"/>
    <property type="evidence" value="ECO:0007669"/>
    <property type="project" value="UniProtKB-SubCell"/>
</dbReference>
<dbReference type="Pfam" id="PF13440">
    <property type="entry name" value="Polysacc_synt_3"/>
    <property type="match status" value="1"/>
</dbReference>
<feature type="transmembrane region" description="Helical" evidence="6">
    <location>
        <begin position="85"/>
        <end position="109"/>
    </location>
</feature>
<feature type="transmembrane region" description="Helical" evidence="6">
    <location>
        <begin position="214"/>
        <end position="237"/>
    </location>
</feature>
<dbReference type="AlphaFoldDB" id="A0A8J3N0C0"/>
<keyword evidence="4 6" id="KW-1133">Transmembrane helix</keyword>
<evidence type="ECO:0000313" key="7">
    <source>
        <dbReference type="EMBL" id="GHO91343.1"/>
    </source>
</evidence>
<keyword evidence="2" id="KW-1003">Cell membrane</keyword>
<feature type="transmembrane region" description="Helical" evidence="6">
    <location>
        <begin position="363"/>
        <end position="386"/>
    </location>
</feature>
<proteinExistence type="predicted"/>
<feature type="transmembrane region" description="Helical" evidence="6">
    <location>
        <begin position="432"/>
        <end position="455"/>
    </location>
</feature>
<evidence type="ECO:0008006" key="9">
    <source>
        <dbReference type="Google" id="ProtNLM"/>
    </source>
</evidence>
<feature type="transmembrane region" description="Helical" evidence="6">
    <location>
        <begin position="493"/>
        <end position="511"/>
    </location>
</feature>
<feature type="transmembrane region" description="Helical" evidence="6">
    <location>
        <begin position="182"/>
        <end position="202"/>
    </location>
</feature>
<feature type="transmembrane region" description="Helical" evidence="6">
    <location>
        <begin position="517"/>
        <end position="537"/>
    </location>
</feature>
<reference evidence="7" key="1">
    <citation type="submission" date="2020-10" db="EMBL/GenBank/DDBJ databases">
        <title>Taxonomic study of unclassified bacteria belonging to the class Ktedonobacteria.</title>
        <authorList>
            <person name="Yabe S."/>
            <person name="Wang C.M."/>
            <person name="Zheng Y."/>
            <person name="Sakai Y."/>
            <person name="Cavaletti L."/>
            <person name="Monciardini P."/>
            <person name="Donadio S."/>
        </authorList>
    </citation>
    <scope>NUCLEOTIDE SEQUENCE</scope>
    <source>
        <strain evidence="7">ID150040</strain>
    </source>
</reference>
<dbReference type="InterPro" id="IPR050833">
    <property type="entry name" value="Poly_Biosynth_Transport"/>
</dbReference>
<dbReference type="Proteomes" id="UP000597444">
    <property type="component" value="Unassembled WGS sequence"/>
</dbReference>
<organism evidence="7 8">
    <name type="scientific">Reticulibacter mediterranei</name>
    <dbReference type="NCBI Taxonomy" id="2778369"/>
    <lineage>
        <taxon>Bacteria</taxon>
        <taxon>Bacillati</taxon>
        <taxon>Chloroflexota</taxon>
        <taxon>Ktedonobacteria</taxon>
        <taxon>Ktedonobacterales</taxon>
        <taxon>Reticulibacteraceae</taxon>
        <taxon>Reticulibacter</taxon>
    </lineage>
</organism>
<evidence type="ECO:0000256" key="5">
    <source>
        <dbReference type="ARBA" id="ARBA00023136"/>
    </source>
</evidence>
<feature type="transmembrane region" description="Helical" evidence="6">
    <location>
        <begin position="398"/>
        <end position="420"/>
    </location>
</feature>
<accession>A0A8J3N0C0</accession>
<feature type="transmembrane region" description="Helical" evidence="6">
    <location>
        <begin position="331"/>
        <end position="351"/>
    </location>
</feature>
<keyword evidence="8" id="KW-1185">Reference proteome</keyword>
<evidence type="ECO:0000313" key="8">
    <source>
        <dbReference type="Proteomes" id="UP000597444"/>
    </source>
</evidence>
<sequence length="571" mass="61331">MMKNSDKMKVAGAEVRSIDEDSTLSVAASTETADNALAEEPHGEVEAQRLLKRTPNSYLYNQAYGLWFFISWFFLTVIITHEVSAAQYGVFAISLTAYNTILYIVALGLEDALTTYVPRIFAEQGQAAAASLTRRLLLARLIVLVISVGIMLSALPVIGALIAHLPIKGAAAAATSLNNPELLAHITPITIYVLGSSIGSLLNAVCAALMRMRIVFFIGSITQCVLLGLGFGVLQLGGGINGLLWLLAIGSLFNAGAFALWLSPFLLTRGASYKQALGPVIKLGISAWLTNLVTGALLKQASIILLSVFAVSLVDVGYFNLSFQLADSANLLLVAGFGGVSSSALAAAFVGKNYERLSYSWRALIKVETLLAAPVLVFCLFNASNITHALYGSQYDPVGPLLAIFLFFNIIFRVLGTLIHQPTLYVVGKARLVVLGQWVGMLAVIALGILFIGYFKLGPSGALIADGVAKCITGILLLVFLWKDLPHKYPLGFSLRFLLALTLAALPGILWHPSDRILLTISGCLFLILCCGLLFWIKPLDEEDIEMLGSMNPKIAKYLGWFARKSAAGVK</sequence>
<gene>
    <name evidence="7" type="ORF">KSF_013910</name>
</gene>
<evidence type="ECO:0000256" key="1">
    <source>
        <dbReference type="ARBA" id="ARBA00004651"/>
    </source>
</evidence>
<feature type="transmembrane region" description="Helical" evidence="6">
    <location>
        <begin position="461"/>
        <end position="481"/>
    </location>
</feature>
<dbReference type="RefSeq" id="WP_220202242.1">
    <property type="nucleotide sequence ID" value="NZ_BNJK01000001.1"/>
</dbReference>
<evidence type="ECO:0000256" key="6">
    <source>
        <dbReference type="SAM" id="Phobius"/>
    </source>
</evidence>
<dbReference type="EMBL" id="BNJK01000001">
    <property type="protein sequence ID" value="GHO91343.1"/>
    <property type="molecule type" value="Genomic_DNA"/>
</dbReference>
<keyword evidence="5 6" id="KW-0472">Membrane</keyword>
<evidence type="ECO:0000256" key="3">
    <source>
        <dbReference type="ARBA" id="ARBA00022692"/>
    </source>
</evidence>
<dbReference type="PANTHER" id="PTHR30250:SF11">
    <property type="entry name" value="O-ANTIGEN TRANSPORTER-RELATED"/>
    <property type="match status" value="1"/>
</dbReference>
<keyword evidence="3 6" id="KW-0812">Transmembrane</keyword>
<comment type="caution">
    <text evidence="7">The sequence shown here is derived from an EMBL/GenBank/DDBJ whole genome shotgun (WGS) entry which is preliminary data.</text>
</comment>
<feature type="transmembrane region" description="Helical" evidence="6">
    <location>
        <begin position="141"/>
        <end position="162"/>
    </location>
</feature>
<name>A0A8J3N0C0_9CHLR</name>
<dbReference type="PANTHER" id="PTHR30250">
    <property type="entry name" value="PST FAMILY PREDICTED COLANIC ACID TRANSPORTER"/>
    <property type="match status" value="1"/>
</dbReference>
<protein>
    <recommendedName>
        <fullName evidence="9">Polysaccharide biosynthesis protein C-terminal domain-containing protein</fullName>
    </recommendedName>
</protein>
<feature type="transmembrane region" description="Helical" evidence="6">
    <location>
        <begin position="288"/>
        <end position="311"/>
    </location>
</feature>
<evidence type="ECO:0000256" key="2">
    <source>
        <dbReference type="ARBA" id="ARBA00022475"/>
    </source>
</evidence>
<comment type="subcellular location">
    <subcellularLocation>
        <location evidence="1">Cell membrane</location>
        <topology evidence="1">Multi-pass membrane protein</topology>
    </subcellularLocation>
</comment>
<evidence type="ECO:0000256" key="4">
    <source>
        <dbReference type="ARBA" id="ARBA00022989"/>
    </source>
</evidence>